<dbReference type="InterPro" id="IPR001478">
    <property type="entry name" value="PDZ"/>
</dbReference>
<feature type="transmembrane region" description="Helical" evidence="1">
    <location>
        <begin position="97"/>
        <end position="115"/>
    </location>
</feature>
<dbReference type="SUPFAM" id="SSF50156">
    <property type="entry name" value="PDZ domain-like"/>
    <property type="match status" value="1"/>
</dbReference>
<dbReference type="EC" id="3.4.21.107" evidence="3"/>
<dbReference type="STRING" id="1891926.Fuma_03249"/>
<feature type="transmembrane region" description="Helical" evidence="1">
    <location>
        <begin position="220"/>
        <end position="241"/>
    </location>
</feature>
<accession>A0A1P8WHT8</accession>
<dbReference type="PANTHER" id="PTHR36435">
    <property type="entry name" value="SLR1288 PROTEIN"/>
    <property type="match status" value="1"/>
</dbReference>
<sequence>MTRSIDRHEGVALWDSVWSLRVVVLGLLGLLGLLLPALVRGLTALAQSWRHLVSGLTVWLIVFVPPILLMVVLPLVTRQPRGAPLLRPSKRTLAIELLVSLPIAVVCLVVVYFYIEIVTRYAPESRMGTASVEGMMRWPSGPVLYSFLFFMVIVGPICEEIFFRGFLYNAFRRRMPAVVAVVLQAVIFGFSHPYPMAGVGSVTVLGVCLAAAYHWRKTILAPILVHAFFNGLIALQILAVVHTNADMAVVGIGPQHDGVGCIIESVTDHSPAAESGLQPGDDIIEFGDYSILNSEHLYTAVRLYNPGDVVTVLFERDGKTWEVDVELVSRQTLAERWKDEVE</sequence>
<dbReference type="GO" id="GO:0006508">
    <property type="term" value="P:proteolysis"/>
    <property type="evidence" value="ECO:0007669"/>
    <property type="project" value="UniProtKB-KW"/>
</dbReference>
<evidence type="ECO:0000259" key="2">
    <source>
        <dbReference type="PROSITE" id="PS50106"/>
    </source>
</evidence>
<reference evidence="3 4" key="1">
    <citation type="journal article" date="2016" name="Front. Microbiol.">
        <title>Fuerstia marisgermanicae gen. nov., sp. nov., an Unusual Member of the Phylum Planctomycetes from the German Wadden Sea.</title>
        <authorList>
            <person name="Kohn T."/>
            <person name="Heuer A."/>
            <person name="Jogler M."/>
            <person name="Vollmers J."/>
            <person name="Boedeker C."/>
            <person name="Bunk B."/>
            <person name="Rast P."/>
            <person name="Borchert D."/>
            <person name="Glockner I."/>
            <person name="Freese H.M."/>
            <person name="Klenk H.P."/>
            <person name="Overmann J."/>
            <person name="Kaster A.K."/>
            <person name="Rohde M."/>
            <person name="Wiegand S."/>
            <person name="Jogler C."/>
        </authorList>
    </citation>
    <scope>NUCLEOTIDE SEQUENCE [LARGE SCALE GENOMIC DNA]</scope>
    <source>
        <strain evidence="3 4">NH11</strain>
    </source>
</reference>
<feature type="domain" description="PDZ" evidence="2">
    <location>
        <begin position="260"/>
        <end position="318"/>
    </location>
</feature>
<evidence type="ECO:0000313" key="4">
    <source>
        <dbReference type="Proteomes" id="UP000187735"/>
    </source>
</evidence>
<feature type="transmembrane region" description="Helical" evidence="1">
    <location>
        <begin position="143"/>
        <end position="163"/>
    </location>
</feature>
<dbReference type="OrthoDB" id="118729at2"/>
<dbReference type="PROSITE" id="PS50106">
    <property type="entry name" value="PDZ"/>
    <property type="match status" value="1"/>
</dbReference>
<protein>
    <submittedName>
        <fullName evidence="3">Serine protease Do-like HtrA</fullName>
        <ecNumber evidence="3">3.4.21.107</ecNumber>
    </submittedName>
</protein>
<dbReference type="PANTHER" id="PTHR36435:SF1">
    <property type="entry name" value="CAAX AMINO TERMINAL PROTEASE FAMILY PROTEIN"/>
    <property type="match status" value="1"/>
</dbReference>
<dbReference type="Gene3D" id="2.30.42.10">
    <property type="match status" value="1"/>
</dbReference>
<feature type="transmembrane region" description="Helical" evidence="1">
    <location>
        <begin position="20"/>
        <end position="39"/>
    </location>
</feature>
<organism evidence="3 4">
    <name type="scientific">Fuerstiella marisgermanici</name>
    <dbReference type="NCBI Taxonomy" id="1891926"/>
    <lineage>
        <taxon>Bacteria</taxon>
        <taxon>Pseudomonadati</taxon>
        <taxon>Planctomycetota</taxon>
        <taxon>Planctomycetia</taxon>
        <taxon>Planctomycetales</taxon>
        <taxon>Planctomycetaceae</taxon>
        <taxon>Fuerstiella</taxon>
    </lineage>
</organism>
<dbReference type="EMBL" id="CP017641">
    <property type="protein sequence ID" value="APZ93631.1"/>
    <property type="molecule type" value="Genomic_DNA"/>
</dbReference>
<dbReference type="Proteomes" id="UP000187735">
    <property type="component" value="Chromosome"/>
</dbReference>
<dbReference type="RefSeq" id="WP_077025068.1">
    <property type="nucleotide sequence ID" value="NZ_CP017641.1"/>
</dbReference>
<keyword evidence="1" id="KW-0812">Transmembrane</keyword>
<dbReference type="Pfam" id="PF13180">
    <property type="entry name" value="PDZ_2"/>
    <property type="match status" value="1"/>
</dbReference>
<feature type="transmembrane region" description="Helical" evidence="1">
    <location>
        <begin position="51"/>
        <end position="76"/>
    </location>
</feature>
<keyword evidence="1" id="KW-1133">Transmembrane helix</keyword>
<dbReference type="InterPro" id="IPR036034">
    <property type="entry name" value="PDZ_sf"/>
</dbReference>
<keyword evidence="4" id="KW-1185">Reference proteome</keyword>
<keyword evidence="3" id="KW-0378">Hydrolase</keyword>
<gene>
    <name evidence="3" type="primary">htrA_3</name>
    <name evidence="3" type="ORF">Fuma_03249</name>
</gene>
<feature type="transmembrane region" description="Helical" evidence="1">
    <location>
        <begin position="175"/>
        <end position="191"/>
    </location>
</feature>
<name>A0A1P8WHT8_9PLAN</name>
<dbReference type="KEGG" id="fmr:Fuma_03249"/>
<keyword evidence="1" id="KW-0472">Membrane</keyword>
<keyword evidence="3" id="KW-0645">Protease</keyword>
<evidence type="ECO:0000313" key="3">
    <source>
        <dbReference type="EMBL" id="APZ93631.1"/>
    </source>
</evidence>
<dbReference type="GO" id="GO:0004175">
    <property type="term" value="F:endopeptidase activity"/>
    <property type="evidence" value="ECO:0007669"/>
    <property type="project" value="UniProtKB-ARBA"/>
</dbReference>
<dbReference type="InterPro" id="IPR003675">
    <property type="entry name" value="Rce1/LyrA-like_dom"/>
</dbReference>
<proteinExistence type="predicted"/>
<dbReference type="AlphaFoldDB" id="A0A1P8WHT8"/>
<evidence type="ECO:0000256" key="1">
    <source>
        <dbReference type="SAM" id="Phobius"/>
    </source>
</evidence>
<dbReference type="GO" id="GO:0080120">
    <property type="term" value="P:CAAX-box protein maturation"/>
    <property type="evidence" value="ECO:0007669"/>
    <property type="project" value="UniProtKB-ARBA"/>
</dbReference>
<dbReference type="InterPro" id="IPR052710">
    <property type="entry name" value="CAAX_protease"/>
</dbReference>
<dbReference type="Pfam" id="PF02517">
    <property type="entry name" value="Rce1-like"/>
    <property type="match status" value="1"/>
</dbReference>
<dbReference type="SMART" id="SM00228">
    <property type="entry name" value="PDZ"/>
    <property type="match status" value="1"/>
</dbReference>